<dbReference type="AlphaFoldDB" id="B3E9E9"/>
<proteinExistence type="predicted"/>
<dbReference type="PANTHER" id="PTHR36452:SF1">
    <property type="entry name" value="DUF2461 DOMAIN-CONTAINING PROTEIN"/>
    <property type="match status" value="1"/>
</dbReference>
<protein>
    <recommendedName>
        <fullName evidence="3">TIGR02453 family protein</fullName>
    </recommendedName>
</protein>
<accession>B3E9E9</accession>
<gene>
    <name evidence="1" type="ordered locus">Glov_0078</name>
</gene>
<sequence>MADRFNGFSPLAPAFFEQLAVNNTKAWFENHRDEYQELLLEPLKLLVSELADTMLALDPALITLPAVDKTISRIYRDTRFSHNKSPYKTCLWITFKRYSPDWKTAPCFFFEITADSYRYGMGFYSASRQTMDNLRRLIETKPARFRATVAWLAQQDAFELAGDCYKRPLNAALPPDLQAWHCRKNIYLVCNREVDGLLFSKGLSDELAKGFRQLQPLYELFWQMVQQGG</sequence>
<dbReference type="PANTHER" id="PTHR36452">
    <property type="entry name" value="CHROMOSOME 12, WHOLE GENOME SHOTGUN SEQUENCE"/>
    <property type="match status" value="1"/>
</dbReference>
<dbReference type="NCBIfam" id="TIGR02453">
    <property type="entry name" value="TIGR02453 family protein"/>
    <property type="match status" value="1"/>
</dbReference>
<evidence type="ECO:0008006" key="3">
    <source>
        <dbReference type="Google" id="ProtNLM"/>
    </source>
</evidence>
<evidence type="ECO:0000313" key="1">
    <source>
        <dbReference type="EMBL" id="ACD93815.1"/>
    </source>
</evidence>
<dbReference type="Pfam" id="PF09365">
    <property type="entry name" value="DUF2461"/>
    <property type="match status" value="1"/>
</dbReference>
<dbReference type="Proteomes" id="UP000002420">
    <property type="component" value="Chromosome"/>
</dbReference>
<evidence type="ECO:0000313" key="2">
    <source>
        <dbReference type="Proteomes" id="UP000002420"/>
    </source>
</evidence>
<dbReference type="eggNOG" id="COG5587">
    <property type="taxonomic scope" value="Bacteria"/>
</dbReference>
<dbReference type="InterPro" id="IPR015996">
    <property type="entry name" value="UCP028451"/>
</dbReference>
<dbReference type="HOGENOM" id="CLU_036742_2_1_7"/>
<dbReference type="EMBL" id="CP001089">
    <property type="protein sequence ID" value="ACD93815.1"/>
    <property type="molecule type" value="Genomic_DNA"/>
</dbReference>
<reference evidence="1 2" key="1">
    <citation type="submission" date="2008-05" db="EMBL/GenBank/DDBJ databases">
        <title>Complete sequence of chromosome of Geobacter lovleyi SZ.</title>
        <authorList>
            <consortium name="US DOE Joint Genome Institute"/>
            <person name="Lucas S."/>
            <person name="Copeland A."/>
            <person name="Lapidus A."/>
            <person name="Glavina del Rio T."/>
            <person name="Dalin E."/>
            <person name="Tice H."/>
            <person name="Bruce D."/>
            <person name="Goodwin L."/>
            <person name="Pitluck S."/>
            <person name="Chertkov O."/>
            <person name="Meincke L."/>
            <person name="Brettin T."/>
            <person name="Detter J.C."/>
            <person name="Han C."/>
            <person name="Tapia R."/>
            <person name="Kuske C.R."/>
            <person name="Schmutz J."/>
            <person name="Larimer F."/>
            <person name="Land M."/>
            <person name="Hauser L."/>
            <person name="Kyrpides N."/>
            <person name="Mikhailova N."/>
            <person name="Sung Y."/>
            <person name="Fletcher K.E."/>
            <person name="Ritalahti K.M."/>
            <person name="Loeffler F.E."/>
            <person name="Richardson P."/>
        </authorList>
    </citation>
    <scope>NUCLEOTIDE SEQUENCE [LARGE SCALE GENOMIC DNA]</scope>
    <source>
        <strain evidence="2">ATCC BAA-1151 / DSM 17278 / SZ</strain>
    </source>
</reference>
<dbReference type="PIRSF" id="PIRSF028451">
    <property type="entry name" value="UCP028451"/>
    <property type="match status" value="1"/>
</dbReference>
<dbReference type="InterPro" id="IPR012808">
    <property type="entry name" value="CHP02453"/>
</dbReference>
<organism evidence="1 2">
    <name type="scientific">Trichlorobacter lovleyi (strain ATCC BAA-1151 / DSM 17278 / SZ)</name>
    <name type="common">Geobacter lovleyi</name>
    <dbReference type="NCBI Taxonomy" id="398767"/>
    <lineage>
        <taxon>Bacteria</taxon>
        <taxon>Pseudomonadati</taxon>
        <taxon>Thermodesulfobacteriota</taxon>
        <taxon>Desulfuromonadia</taxon>
        <taxon>Geobacterales</taxon>
        <taxon>Geobacteraceae</taxon>
        <taxon>Trichlorobacter</taxon>
    </lineage>
</organism>
<name>B3E9E9_TRIL1</name>
<dbReference type="RefSeq" id="WP_012468174.1">
    <property type="nucleotide sequence ID" value="NC_010814.1"/>
</dbReference>
<dbReference type="STRING" id="398767.Glov_0078"/>
<dbReference type="KEGG" id="glo:Glov_0078"/>
<keyword evidence="2" id="KW-1185">Reference proteome</keyword>
<dbReference type="OrthoDB" id="9794241at2"/>